<comment type="function">
    <text evidence="2">Component of the 26S proteasome, a multiprotein complex involved in the ATP-dependent degradation of ubiquitinated proteins.</text>
</comment>
<evidence type="ECO:0000256" key="1">
    <source>
        <dbReference type="ARBA" id="ARBA00034491"/>
    </source>
</evidence>
<comment type="subcellular location">
    <subcellularLocation>
        <location evidence="2">Nucleus</location>
    </subcellularLocation>
</comment>
<comment type="similarity">
    <text evidence="1 2">Belongs to the DSS1/SEM1 family.</text>
</comment>
<comment type="caution">
    <text evidence="4">The sequence shown here is derived from an EMBL/GenBank/DDBJ whole genome shotgun (WGS) entry which is preliminary data.</text>
</comment>
<sequence>MTDKPVEKKETESTTKSNTTTAEQKPTTNVPRLGILEEDDEFEEFPKQATTESSNGDEENAEEDLYTWDLTWEDAATETKFADILK</sequence>
<reference evidence="4" key="1">
    <citation type="submission" date="2022-07" db="EMBL/GenBank/DDBJ databases">
        <title>Phylogenomic reconstructions and comparative analyses of Kickxellomycotina fungi.</title>
        <authorList>
            <person name="Reynolds N.K."/>
            <person name="Stajich J.E."/>
            <person name="Barry K."/>
            <person name="Grigoriev I.V."/>
            <person name="Crous P."/>
            <person name="Smith M.E."/>
        </authorList>
    </citation>
    <scope>NUCLEOTIDE SEQUENCE</scope>
    <source>
        <strain evidence="4">NBRC 100468</strain>
    </source>
</reference>
<evidence type="ECO:0000256" key="3">
    <source>
        <dbReference type="SAM" id="MobiDB-lite"/>
    </source>
</evidence>
<accession>A0A9W7ZUL4</accession>
<protein>
    <recommendedName>
        <fullName evidence="2">26S proteasome complex subunit SEM1</fullName>
    </recommendedName>
</protein>
<dbReference type="Proteomes" id="UP001150538">
    <property type="component" value="Unassembled WGS sequence"/>
</dbReference>
<dbReference type="InterPro" id="IPR007834">
    <property type="entry name" value="DSS1_SEM1"/>
</dbReference>
<gene>
    <name evidence="4" type="ORF">H4219_005437</name>
</gene>
<dbReference type="EMBL" id="JANBPU010000305">
    <property type="protein sequence ID" value="KAJ1912870.1"/>
    <property type="molecule type" value="Genomic_DNA"/>
</dbReference>
<dbReference type="GO" id="GO:0043248">
    <property type="term" value="P:proteasome assembly"/>
    <property type="evidence" value="ECO:0007669"/>
    <property type="project" value="UniProtKB-UniRule"/>
</dbReference>
<keyword evidence="2" id="KW-0539">Nucleus</keyword>
<dbReference type="Pfam" id="PF05160">
    <property type="entry name" value="DSS1_SEM1"/>
    <property type="match status" value="1"/>
</dbReference>
<feature type="region of interest" description="Disordered" evidence="3">
    <location>
        <begin position="1"/>
        <end position="63"/>
    </location>
</feature>
<organism evidence="4 5">
    <name type="scientific">Mycoemilia scoparia</name>
    <dbReference type="NCBI Taxonomy" id="417184"/>
    <lineage>
        <taxon>Eukaryota</taxon>
        <taxon>Fungi</taxon>
        <taxon>Fungi incertae sedis</taxon>
        <taxon>Zoopagomycota</taxon>
        <taxon>Kickxellomycotina</taxon>
        <taxon>Kickxellomycetes</taxon>
        <taxon>Kickxellales</taxon>
        <taxon>Kickxellaceae</taxon>
        <taxon>Mycoemilia</taxon>
    </lineage>
</organism>
<dbReference type="GO" id="GO:0005634">
    <property type="term" value="C:nucleus"/>
    <property type="evidence" value="ECO:0007669"/>
    <property type="project" value="UniProtKB-SubCell"/>
</dbReference>
<dbReference type="GO" id="GO:0006406">
    <property type="term" value="P:mRNA export from nucleus"/>
    <property type="evidence" value="ECO:0007669"/>
    <property type="project" value="UniProtKB-UniRule"/>
</dbReference>
<keyword evidence="5" id="KW-1185">Reference proteome</keyword>
<proteinExistence type="inferred from homology"/>
<dbReference type="AlphaFoldDB" id="A0A9W7ZUL4"/>
<dbReference type="OrthoDB" id="5586203at2759"/>
<evidence type="ECO:0000313" key="4">
    <source>
        <dbReference type="EMBL" id="KAJ1912870.1"/>
    </source>
</evidence>
<evidence type="ECO:0000313" key="5">
    <source>
        <dbReference type="Proteomes" id="UP001150538"/>
    </source>
</evidence>
<feature type="compositionally biased region" description="Basic and acidic residues" evidence="3">
    <location>
        <begin position="1"/>
        <end position="13"/>
    </location>
</feature>
<name>A0A9W7ZUL4_9FUNG</name>
<evidence type="ECO:0000256" key="2">
    <source>
        <dbReference type="RuleBase" id="RU369057"/>
    </source>
</evidence>
<keyword evidence="2" id="KW-0647">Proteasome</keyword>
<dbReference type="GO" id="GO:0008541">
    <property type="term" value="C:proteasome regulatory particle, lid subcomplex"/>
    <property type="evidence" value="ECO:0007669"/>
    <property type="project" value="UniProtKB-UniRule"/>
</dbReference>